<sequence>RHRGGGFLTLRRQRRRRLLPGRLRPLDHRGRLLQRRPQCLPPPPPSIAPSPSLTLTRPTSEDTGGERGLLRPVPHSPSFLSSPPSRSLLARSFGDAVDAISAPPAELRRPSAISSSSSLFSSSLKLSSLCEMPSGRSCWCWCWCC</sequence>
<reference evidence="2" key="2">
    <citation type="submission" date="2020-05" db="UniProtKB">
        <authorList>
            <consortium name="EnsemblMetazoa"/>
        </authorList>
    </citation>
    <scope>IDENTIFICATION</scope>
    <source>
        <strain evidence="2">WRAIR2</strain>
    </source>
</reference>
<evidence type="ECO:0000313" key="2">
    <source>
        <dbReference type="EnsemblMetazoa" id="ADIR014501-PA"/>
    </source>
</evidence>
<dbReference type="EnsemblMetazoa" id="ADIR014501-RA">
    <property type="protein sequence ID" value="ADIR014501-PA"/>
    <property type="gene ID" value="ADIR014501"/>
</dbReference>
<feature type="region of interest" description="Disordered" evidence="1">
    <location>
        <begin position="18"/>
        <end position="85"/>
    </location>
</feature>
<organism evidence="2 3">
    <name type="scientific">Anopheles dirus</name>
    <dbReference type="NCBI Taxonomy" id="7168"/>
    <lineage>
        <taxon>Eukaryota</taxon>
        <taxon>Metazoa</taxon>
        <taxon>Ecdysozoa</taxon>
        <taxon>Arthropoda</taxon>
        <taxon>Hexapoda</taxon>
        <taxon>Insecta</taxon>
        <taxon>Pterygota</taxon>
        <taxon>Neoptera</taxon>
        <taxon>Endopterygota</taxon>
        <taxon>Diptera</taxon>
        <taxon>Nematocera</taxon>
        <taxon>Culicoidea</taxon>
        <taxon>Culicidae</taxon>
        <taxon>Anophelinae</taxon>
        <taxon>Anopheles</taxon>
    </lineage>
</organism>
<protein>
    <submittedName>
        <fullName evidence="2">Uncharacterized protein</fullName>
    </submittedName>
</protein>
<feature type="compositionally biased region" description="Low complexity" evidence="1">
    <location>
        <begin position="76"/>
        <end position="85"/>
    </location>
</feature>
<name>A0A182NXB8_9DIPT</name>
<dbReference type="AlphaFoldDB" id="A0A182NXB8"/>
<keyword evidence="3" id="KW-1185">Reference proteome</keyword>
<proteinExistence type="predicted"/>
<reference evidence="3" key="1">
    <citation type="submission" date="2013-03" db="EMBL/GenBank/DDBJ databases">
        <title>The Genome Sequence of Anopheles dirus WRAIR2.</title>
        <authorList>
            <consortium name="The Broad Institute Genomics Platform"/>
            <person name="Neafsey D.E."/>
            <person name="Walton C."/>
            <person name="Walker B."/>
            <person name="Young S.K."/>
            <person name="Zeng Q."/>
            <person name="Gargeya S."/>
            <person name="Fitzgerald M."/>
            <person name="Haas B."/>
            <person name="Abouelleil A."/>
            <person name="Allen A.W."/>
            <person name="Alvarado L."/>
            <person name="Arachchi H.M."/>
            <person name="Berlin A.M."/>
            <person name="Chapman S.B."/>
            <person name="Gainer-Dewar J."/>
            <person name="Goldberg J."/>
            <person name="Griggs A."/>
            <person name="Gujja S."/>
            <person name="Hansen M."/>
            <person name="Howarth C."/>
            <person name="Imamovic A."/>
            <person name="Ireland A."/>
            <person name="Larimer J."/>
            <person name="McCowan C."/>
            <person name="Murphy C."/>
            <person name="Pearson M."/>
            <person name="Poon T.W."/>
            <person name="Priest M."/>
            <person name="Roberts A."/>
            <person name="Saif S."/>
            <person name="Shea T."/>
            <person name="Sisk P."/>
            <person name="Sykes S."/>
            <person name="Wortman J."/>
            <person name="Nusbaum C."/>
            <person name="Birren B."/>
        </authorList>
    </citation>
    <scope>NUCLEOTIDE SEQUENCE [LARGE SCALE GENOMIC DNA]</scope>
    <source>
        <strain evidence="3">WRAIR2</strain>
    </source>
</reference>
<feature type="compositionally biased region" description="Pro residues" evidence="1">
    <location>
        <begin position="39"/>
        <end position="48"/>
    </location>
</feature>
<dbReference type="Proteomes" id="UP000075884">
    <property type="component" value="Unassembled WGS sequence"/>
</dbReference>
<evidence type="ECO:0000313" key="3">
    <source>
        <dbReference type="Proteomes" id="UP000075884"/>
    </source>
</evidence>
<accession>A0A182NXB8</accession>
<evidence type="ECO:0000256" key="1">
    <source>
        <dbReference type="SAM" id="MobiDB-lite"/>
    </source>
</evidence>
<dbReference type="VEuPathDB" id="VectorBase:ADIR014501"/>